<dbReference type="EC" id="3.1.26.4" evidence="2"/>
<dbReference type="Proteomes" id="UP001529510">
    <property type="component" value="Unassembled WGS sequence"/>
</dbReference>
<dbReference type="SUPFAM" id="SSF56672">
    <property type="entry name" value="DNA/RNA polymerases"/>
    <property type="match status" value="1"/>
</dbReference>
<comment type="caution">
    <text evidence="5">The sequence shown here is derived from an EMBL/GenBank/DDBJ whole genome shotgun (WGS) entry which is preliminary data.</text>
</comment>
<dbReference type="Gene3D" id="1.10.287.3160">
    <property type="match status" value="1"/>
</dbReference>
<feature type="region of interest" description="Disordered" evidence="3">
    <location>
        <begin position="107"/>
        <end position="150"/>
    </location>
</feature>
<keyword evidence="6" id="KW-1185">Reference proteome</keyword>
<dbReference type="PROSITE" id="PS50878">
    <property type="entry name" value="RT_POL"/>
    <property type="match status" value="1"/>
</dbReference>
<organism evidence="5 6">
    <name type="scientific">Cirrhinus mrigala</name>
    <name type="common">Mrigala</name>
    <dbReference type="NCBI Taxonomy" id="683832"/>
    <lineage>
        <taxon>Eukaryota</taxon>
        <taxon>Metazoa</taxon>
        <taxon>Chordata</taxon>
        <taxon>Craniata</taxon>
        <taxon>Vertebrata</taxon>
        <taxon>Euteleostomi</taxon>
        <taxon>Actinopterygii</taxon>
        <taxon>Neopterygii</taxon>
        <taxon>Teleostei</taxon>
        <taxon>Ostariophysi</taxon>
        <taxon>Cypriniformes</taxon>
        <taxon>Cyprinidae</taxon>
        <taxon>Labeoninae</taxon>
        <taxon>Labeonini</taxon>
        <taxon>Cirrhinus</taxon>
    </lineage>
</organism>
<evidence type="ECO:0000256" key="2">
    <source>
        <dbReference type="ARBA" id="ARBA00012180"/>
    </source>
</evidence>
<evidence type="ECO:0000256" key="3">
    <source>
        <dbReference type="SAM" id="MobiDB-lite"/>
    </source>
</evidence>
<dbReference type="GO" id="GO:0004523">
    <property type="term" value="F:RNA-DNA hybrid ribonuclease activity"/>
    <property type="evidence" value="ECO:0007669"/>
    <property type="project" value="UniProtKB-EC"/>
</dbReference>
<proteinExistence type="inferred from homology"/>
<evidence type="ECO:0000259" key="4">
    <source>
        <dbReference type="PROSITE" id="PS50878"/>
    </source>
</evidence>
<dbReference type="Pfam" id="PF00078">
    <property type="entry name" value="RVT_1"/>
    <property type="match status" value="1"/>
</dbReference>
<protein>
    <recommendedName>
        <fullName evidence="2">ribonuclease H</fullName>
        <ecNumber evidence="2">3.1.26.4</ecNumber>
    </recommendedName>
</protein>
<feature type="domain" description="Reverse transcriptase" evidence="4">
    <location>
        <begin position="515"/>
        <end position="686"/>
    </location>
</feature>
<dbReference type="CDD" id="cd03714">
    <property type="entry name" value="RT_DIRS1"/>
    <property type="match status" value="1"/>
</dbReference>
<gene>
    <name evidence="5" type="ORF">M9458_037779</name>
</gene>
<comment type="similarity">
    <text evidence="1">Belongs to the beta type-B retroviral polymerase family. HERV class-II K(HML-2) pol subfamily.</text>
</comment>
<feature type="region of interest" description="Disordered" evidence="3">
    <location>
        <begin position="418"/>
        <end position="444"/>
    </location>
</feature>
<dbReference type="Gene3D" id="3.10.10.10">
    <property type="entry name" value="HIV Type 1 Reverse Transcriptase, subunit A, domain 1"/>
    <property type="match status" value="1"/>
</dbReference>
<dbReference type="EMBL" id="JAMKFB020000019">
    <property type="protein sequence ID" value="KAL0165935.1"/>
    <property type="molecule type" value="Genomic_DNA"/>
</dbReference>
<dbReference type="AlphaFoldDB" id="A0ABD0NVT5"/>
<accession>A0ABD0NVT5</accession>
<dbReference type="CDD" id="cd09275">
    <property type="entry name" value="RNase_HI_RT_DIRS1"/>
    <property type="match status" value="1"/>
</dbReference>
<evidence type="ECO:0000313" key="6">
    <source>
        <dbReference type="Proteomes" id="UP001529510"/>
    </source>
</evidence>
<dbReference type="PANTHER" id="PTHR33050">
    <property type="entry name" value="REVERSE TRANSCRIPTASE DOMAIN-CONTAINING PROTEIN"/>
    <property type="match status" value="1"/>
</dbReference>
<evidence type="ECO:0000256" key="1">
    <source>
        <dbReference type="ARBA" id="ARBA00010879"/>
    </source>
</evidence>
<dbReference type="PANTHER" id="PTHR33050:SF7">
    <property type="entry name" value="RIBONUCLEASE H"/>
    <property type="match status" value="1"/>
</dbReference>
<name>A0ABD0NVT5_CIRMR</name>
<feature type="non-terminal residue" evidence="5">
    <location>
        <position position="1048"/>
    </location>
</feature>
<sequence>MSKCVEKTKHVGKSGFRACVPPCSRYISSGDTHALCVACLGAEHGASALEGGDCPHCDVLPMRLLRSRKALFSAEGAFTSVPRGSGPTSAEAERRLHSWGSQLDLVEGMETGDPLSPASPTRSAARPSGSEARAAVSSPGGRPPRSPYHEAAAPQFPQYEELLEVVTRAVAKLNIDWPAEPLIEPQKSKLDERFLRSRPPPARRSLPFFPDLHTEVSRSWNSPFSSHLFIPASYNYGYVAGLDERGYRAMPRVEQTLASYLSPESASSLKAPVLPSKPLRVTSALVGKGYTAAGQAGACLHTMSVLQAYQADLLKELDEGEEIKDSDISELRRTADLSLRATKETARAIGRSMAALVAAERHLWLTLSDMKEKDRVFLLDAPLSPAGLFGDAVNAVVDRYQEARKQAAVFQRFLPRRRPAHGAAATEQPRPSTSSKHREAQKQSSEWSNLVDHLAAWKLLPNVSAWVLHTVERGYRIQFGAPPPPFNGVSPTLVGPEQGLVMEQEVATLLRKEAIEVVPPHERESGFYSRYFIVPKKDGGLRPILDLRLLNRSVKRLKFKMLTIKQVMSQIRSEDWFVTIDLKDAYFHVSIVPQHRKFLRFAYQYRVLPFGLALSPRTFTKCVDAALAPLRLQGNYIDDWLILAQSEMVAVRHRDCRSRSHEGAGVETERQEKTTYLGVVWDSTTMQARLSPARVESILTAVKRVKEGRSLTVKQFQQLLGLMAAASNVIPFGLLYMRPLQWWLKTKGFSPRGNLLRMIRVTRRCLRALDMWRKPWFLSLSPRNASDGRVPHRLGSGHDGRQLTWHINCLEMLAVFRALKHFLPDLRDRHVLVRTDNTSVVSYINHQGGLRSRPLYKLAHQILVWSQDKLLSLRAVYVPGHLNLGADILSRQGPRPGEWMLHPEVVKQIWRVFGPAQVDLFATRENTQCPLWCSLVHPAPLGLDAMVQTWPRLRLYAFPPIALLPGVLERVRRDGVSLLLVAPFWPGRVWFLGPDFSPRRLSLGDSRQERSPLTGRGLHSSPPAGAVEALGVASEGAHLLASGLSTTS</sequence>
<feature type="region of interest" description="Disordered" evidence="3">
    <location>
        <begin position="1003"/>
        <end position="1024"/>
    </location>
</feature>
<evidence type="ECO:0000313" key="5">
    <source>
        <dbReference type="EMBL" id="KAL0165935.1"/>
    </source>
</evidence>
<reference evidence="5 6" key="1">
    <citation type="submission" date="2024-05" db="EMBL/GenBank/DDBJ databases">
        <title>Genome sequencing and assembly of Indian major carp, Cirrhinus mrigala (Hamilton, 1822).</title>
        <authorList>
            <person name="Mohindra V."/>
            <person name="Chowdhury L.M."/>
            <person name="Lal K."/>
            <person name="Jena J.K."/>
        </authorList>
    </citation>
    <scope>NUCLEOTIDE SEQUENCE [LARGE SCALE GENOMIC DNA]</scope>
    <source>
        <strain evidence="5">CM1030</strain>
        <tissue evidence="5">Blood</tissue>
    </source>
</reference>
<dbReference type="InterPro" id="IPR043128">
    <property type="entry name" value="Rev_trsase/Diguanyl_cyclase"/>
</dbReference>
<dbReference type="Gene3D" id="3.30.70.270">
    <property type="match status" value="1"/>
</dbReference>
<dbReference type="InterPro" id="IPR000477">
    <property type="entry name" value="RT_dom"/>
</dbReference>
<dbReference type="InterPro" id="IPR043502">
    <property type="entry name" value="DNA/RNA_pol_sf"/>
</dbReference>
<dbReference type="InterPro" id="IPR052055">
    <property type="entry name" value="Hepadnavirus_pol/RT"/>
</dbReference>